<name>A0A414XS63_9BACT</name>
<dbReference type="EMBL" id="QSEF01000006">
    <property type="protein sequence ID" value="RGZ49679.1"/>
    <property type="molecule type" value="Genomic_DNA"/>
</dbReference>
<accession>A0A414XS63</accession>
<dbReference type="Pfam" id="PF07980">
    <property type="entry name" value="SusD_RagB"/>
    <property type="match status" value="1"/>
</dbReference>
<evidence type="ECO:0000256" key="4">
    <source>
        <dbReference type="ARBA" id="ARBA00023136"/>
    </source>
</evidence>
<keyword evidence="4" id="KW-0472">Membrane</keyword>
<dbReference type="Proteomes" id="UP000283732">
    <property type="component" value="Unassembled WGS sequence"/>
</dbReference>
<feature type="domain" description="SusD-like N-terminal" evidence="7">
    <location>
        <begin position="20"/>
        <end position="205"/>
    </location>
</feature>
<evidence type="ECO:0000313" key="11">
    <source>
        <dbReference type="Proteomes" id="UP000285173"/>
    </source>
</evidence>
<evidence type="ECO:0000313" key="10">
    <source>
        <dbReference type="Proteomes" id="UP000283732"/>
    </source>
</evidence>
<evidence type="ECO:0000256" key="3">
    <source>
        <dbReference type="ARBA" id="ARBA00022729"/>
    </source>
</evidence>
<proteinExistence type="inferred from homology"/>
<evidence type="ECO:0000313" key="8">
    <source>
        <dbReference type="EMBL" id="RGZ49679.1"/>
    </source>
</evidence>
<evidence type="ECO:0000256" key="5">
    <source>
        <dbReference type="ARBA" id="ARBA00023237"/>
    </source>
</evidence>
<evidence type="ECO:0000259" key="7">
    <source>
        <dbReference type="Pfam" id="PF14322"/>
    </source>
</evidence>
<dbReference type="Pfam" id="PF14322">
    <property type="entry name" value="SusD-like_3"/>
    <property type="match status" value="1"/>
</dbReference>
<keyword evidence="5" id="KW-0998">Cell outer membrane</keyword>
<dbReference type="GO" id="GO:0009279">
    <property type="term" value="C:cell outer membrane"/>
    <property type="evidence" value="ECO:0007669"/>
    <property type="project" value="UniProtKB-SubCell"/>
</dbReference>
<evidence type="ECO:0000256" key="1">
    <source>
        <dbReference type="ARBA" id="ARBA00004442"/>
    </source>
</evidence>
<dbReference type="InterPro" id="IPR012944">
    <property type="entry name" value="SusD_RagB_dom"/>
</dbReference>
<comment type="subcellular location">
    <subcellularLocation>
        <location evidence="1">Cell outer membrane</location>
    </subcellularLocation>
</comment>
<dbReference type="InterPro" id="IPR033985">
    <property type="entry name" value="SusD-like_N"/>
</dbReference>
<dbReference type="Gene3D" id="1.25.40.390">
    <property type="match status" value="1"/>
</dbReference>
<gene>
    <name evidence="9" type="ORF">DW191_12395</name>
    <name evidence="8" type="ORF">DW986_05270</name>
</gene>
<dbReference type="InterPro" id="IPR011990">
    <property type="entry name" value="TPR-like_helical_dom_sf"/>
</dbReference>
<dbReference type="Proteomes" id="UP000285173">
    <property type="component" value="Unassembled WGS sequence"/>
</dbReference>
<keyword evidence="3" id="KW-0732">Signal</keyword>
<sequence length="539" mass="61940">MKSIKIIYSIILIICLGCSDFLEKEPLTALSPTTFWNTEDDLRLGLNILYEKMNITYSVDNRSADTFAGSANDISSGTYVPPNEDETWDNCYSWIRIANDFLENYERAEVTDEVKARYAGEARFFRAYYYYQLVTRFGGVPLITKTLDMDSPELTLARADKSEIWNLIFEDLEFAATYIPSKSQLSADIGRITKGAAYAFWARAALYAGTYYKFHEGANYESYLQMAVKAAKAVIDSGEYALYPDYRNLFLYAGIDCDEHILSYRYSEADGVFNPIPRYIIYDFDCEPTKYMADNFLCKDGLPIEKSIYDVEYLPAGKEFENRDPRMALTLWKPGDDYDGSPFLPSLFNQTRTGYMFKKYGVESAFTYEPTAVYVNNILLRYAEVLLIYAEATYELNDKISDTDLNLSINLLRDRFNGDPNQLPHLTNAFVLQHNLSMREEIRRERRSEMSGEALRYDDIIRWKIAETELPRTILGAKFDATAYPNVVAGKDVVLDENGFIIVQSAASRTFDVEKDYLYPLPLRELSLNPNMEQNPGWN</sequence>
<evidence type="ECO:0000313" key="9">
    <source>
        <dbReference type="EMBL" id="RHH76748.1"/>
    </source>
</evidence>
<dbReference type="EMBL" id="QRKC01000005">
    <property type="protein sequence ID" value="RHH76748.1"/>
    <property type="molecule type" value="Genomic_DNA"/>
</dbReference>
<comment type="caution">
    <text evidence="9">The sequence shown here is derived from an EMBL/GenBank/DDBJ whole genome shotgun (WGS) entry which is preliminary data.</text>
</comment>
<comment type="similarity">
    <text evidence="2">Belongs to the SusD family.</text>
</comment>
<organism evidence="9 10">
    <name type="scientific">Parabacteroides merdae</name>
    <dbReference type="NCBI Taxonomy" id="46503"/>
    <lineage>
        <taxon>Bacteria</taxon>
        <taxon>Pseudomonadati</taxon>
        <taxon>Bacteroidota</taxon>
        <taxon>Bacteroidia</taxon>
        <taxon>Bacteroidales</taxon>
        <taxon>Tannerellaceae</taxon>
        <taxon>Parabacteroides</taxon>
    </lineage>
</organism>
<evidence type="ECO:0000259" key="6">
    <source>
        <dbReference type="Pfam" id="PF07980"/>
    </source>
</evidence>
<dbReference type="RefSeq" id="WP_122202812.1">
    <property type="nucleotide sequence ID" value="NZ_QRKC01000005.1"/>
</dbReference>
<evidence type="ECO:0000256" key="2">
    <source>
        <dbReference type="ARBA" id="ARBA00006275"/>
    </source>
</evidence>
<dbReference type="AlphaFoldDB" id="A0A414XS63"/>
<feature type="domain" description="RagB/SusD" evidence="6">
    <location>
        <begin position="287"/>
        <end position="538"/>
    </location>
</feature>
<reference evidence="10 11" key="1">
    <citation type="submission" date="2018-08" db="EMBL/GenBank/DDBJ databases">
        <title>A genome reference for cultivated species of the human gut microbiota.</title>
        <authorList>
            <person name="Zou Y."/>
            <person name="Xue W."/>
            <person name="Luo G."/>
        </authorList>
    </citation>
    <scope>NUCLEOTIDE SEQUENCE [LARGE SCALE GENOMIC DNA]</scope>
    <source>
        <strain evidence="9 10">AM16-50</strain>
        <strain evidence="8 11">AM50-15</strain>
    </source>
</reference>
<dbReference type="SUPFAM" id="SSF48452">
    <property type="entry name" value="TPR-like"/>
    <property type="match status" value="1"/>
</dbReference>
<protein>
    <submittedName>
        <fullName evidence="9">RagB/SusD family nutrient uptake outer membrane protein</fullName>
    </submittedName>
</protein>